<protein>
    <submittedName>
        <fullName evidence="1">Putative secreted protein</fullName>
    </submittedName>
</protein>
<reference evidence="1" key="1">
    <citation type="submission" date="2018-01" db="EMBL/GenBank/DDBJ databases">
        <title>An insight into the sialome of Amazonian anophelines.</title>
        <authorList>
            <person name="Ribeiro J.M."/>
            <person name="Scarpassa V."/>
            <person name="Calvo E."/>
        </authorList>
    </citation>
    <scope>NUCLEOTIDE SEQUENCE</scope>
    <source>
        <tissue evidence="1">Salivary glands</tissue>
    </source>
</reference>
<proteinExistence type="predicted"/>
<name>A0A2M4B6G6_9DIPT</name>
<evidence type="ECO:0000313" key="1">
    <source>
        <dbReference type="EMBL" id="MBW48643.1"/>
    </source>
</evidence>
<dbReference type="AlphaFoldDB" id="A0A2M4B6G6"/>
<organism evidence="1">
    <name type="scientific">Anopheles triannulatus</name>
    <dbReference type="NCBI Taxonomy" id="58253"/>
    <lineage>
        <taxon>Eukaryota</taxon>
        <taxon>Metazoa</taxon>
        <taxon>Ecdysozoa</taxon>
        <taxon>Arthropoda</taxon>
        <taxon>Hexapoda</taxon>
        <taxon>Insecta</taxon>
        <taxon>Pterygota</taxon>
        <taxon>Neoptera</taxon>
        <taxon>Endopterygota</taxon>
        <taxon>Diptera</taxon>
        <taxon>Nematocera</taxon>
        <taxon>Culicoidea</taxon>
        <taxon>Culicidae</taxon>
        <taxon>Anophelinae</taxon>
        <taxon>Anopheles</taxon>
    </lineage>
</organism>
<sequence>MKMMMCVPLYWARAFEMCVWLPLLLPNIAITFSHKLRNGSCPPCPFNSYFRWCHCWWSVVDITFGHTRHTHYASQTTQKINRVVIHKLE</sequence>
<accession>A0A2M4B6G6</accession>
<dbReference type="EMBL" id="GGFK01015322">
    <property type="protein sequence ID" value="MBW48643.1"/>
    <property type="molecule type" value="Transcribed_RNA"/>
</dbReference>